<feature type="domain" description="MHD2" evidence="3">
    <location>
        <begin position="835"/>
        <end position="951"/>
    </location>
</feature>
<evidence type="ECO:0000256" key="1">
    <source>
        <dbReference type="SAM" id="MobiDB-lite"/>
    </source>
</evidence>
<evidence type="ECO:0000259" key="2">
    <source>
        <dbReference type="PROSITE" id="PS51258"/>
    </source>
</evidence>
<dbReference type="InterPro" id="IPR057984">
    <property type="entry name" value="PATROL1_C"/>
</dbReference>
<dbReference type="Pfam" id="PF25761">
    <property type="entry name" value="TPR_PATROL1"/>
    <property type="match status" value="1"/>
</dbReference>
<feature type="compositionally biased region" description="Low complexity" evidence="1">
    <location>
        <begin position="74"/>
        <end position="93"/>
    </location>
</feature>
<proteinExistence type="predicted"/>
<comment type="caution">
    <text evidence="4">The sequence shown here is derived from an EMBL/GenBank/DDBJ whole genome shotgun (WGS) entry which is preliminary data.</text>
</comment>
<dbReference type="PROSITE" id="PS51259">
    <property type="entry name" value="MHD2"/>
    <property type="match status" value="1"/>
</dbReference>
<name>A0A2P6MP23_9EUKA</name>
<dbReference type="AlphaFoldDB" id="A0A2P6MP23"/>
<accession>A0A2P6MP23</accession>
<gene>
    <name evidence="4" type="ORF">PROFUN_09646</name>
</gene>
<dbReference type="OrthoDB" id="2015333at2759"/>
<evidence type="ECO:0000259" key="3">
    <source>
        <dbReference type="PROSITE" id="PS51259"/>
    </source>
</evidence>
<feature type="region of interest" description="Disordered" evidence="1">
    <location>
        <begin position="59"/>
        <end position="107"/>
    </location>
</feature>
<dbReference type="PANTHER" id="PTHR31280">
    <property type="entry name" value="PROTEIN UNC-13 HOMOLOG"/>
    <property type="match status" value="1"/>
</dbReference>
<organism evidence="4 5">
    <name type="scientific">Planoprotostelium fungivorum</name>
    <dbReference type="NCBI Taxonomy" id="1890364"/>
    <lineage>
        <taxon>Eukaryota</taxon>
        <taxon>Amoebozoa</taxon>
        <taxon>Evosea</taxon>
        <taxon>Variosea</taxon>
        <taxon>Cavosteliida</taxon>
        <taxon>Cavosteliaceae</taxon>
        <taxon>Planoprotostelium</taxon>
    </lineage>
</organism>
<evidence type="ECO:0000313" key="5">
    <source>
        <dbReference type="Proteomes" id="UP000241769"/>
    </source>
</evidence>
<dbReference type="InterPro" id="IPR014770">
    <property type="entry name" value="Munc13_1"/>
</dbReference>
<dbReference type="InterPro" id="IPR014772">
    <property type="entry name" value="Munc13_dom-2"/>
</dbReference>
<dbReference type="EMBL" id="MDYQ01000613">
    <property type="protein sequence ID" value="PRP73416.1"/>
    <property type="molecule type" value="Genomic_DNA"/>
</dbReference>
<feature type="domain" description="MHD1" evidence="2">
    <location>
        <begin position="576"/>
        <end position="706"/>
    </location>
</feature>
<dbReference type="FunCoup" id="A0A2P6MP23">
    <property type="interactions" value="7"/>
</dbReference>
<dbReference type="InParanoid" id="A0A2P6MP23"/>
<feature type="compositionally biased region" description="Pro residues" evidence="1">
    <location>
        <begin position="64"/>
        <end position="73"/>
    </location>
</feature>
<reference evidence="4 5" key="1">
    <citation type="journal article" date="2018" name="Genome Biol. Evol.">
        <title>Multiple Roots of Fruiting Body Formation in Amoebozoa.</title>
        <authorList>
            <person name="Hillmann F."/>
            <person name="Forbes G."/>
            <person name="Novohradska S."/>
            <person name="Ferling I."/>
            <person name="Riege K."/>
            <person name="Groth M."/>
            <person name="Westermann M."/>
            <person name="Marz M."/>
            <person name="Spaller T."/>
            <person name="Winckler T."/>
            <person name="Schaap P."/>
            <person name="Glockner G."/>
        </authorList>
    </citation>
    <scope>NUCLEOTIDE SEQUENCE [LARGE SCALE GENOMIC DNA]</scope>
    <source>
        <strain evidence="4 5">Jena</strain>
    </source>
</reference>
<sequence length="1009" mass="115036">MEHKSQDRDLLLRFVLEQLASKDLITDLPDQPKNLSNVYLEQIQVSSLLQHANSGTRFSARAVCPPPPRPSIPRPGSTTTSPANVSKSPSLAVAPPPPVPRRPAKPSETEFAAMHINYQEQINTKKTSPIHCTCPVWPLSPKEKASAAYESLLLCTNNLSSDSISPDDVQGIRELILPKVNLDPTLPVSILQNGSDWKVSVATSMEERVRLFKLDKSEFIRHLPQSPPDDTLEAKYKEWRDRQAMIIFNIALGHLFRYGEPTIELLEDFKKTPAEFLDELRSTLETDPNDPSQAGHLDGLISVLKNHLGGDNEQYHVPYPYPLNTKLYEPLLEACFAEGGKLLGRGDQARVFQYLSYFRMRYDISSENHTMGFMRANFRQFREYPERLELLSVVRDDVTKLRSAKFDRDTEEFNYRNRIVEEMAVFFREQLSDYRKNCVRTESLLGQYWGIFQDIVYIRSMMSPNASTKDYEDKLHDELKQFEMKSGISYYVRLSSAALKPWSADAFTEILQQMQKDVKYEIKYFLPQLATLEITPRTDRQSSSSFSFFLQEISRLYTNDVTEFLRHCSTLSTEIAALMKIFVEISKSFTDAGIDPNGLPNLVAMYSPLVSSFIQTQEEVLSTFVERSLQAETWTPVSEELFHSASALDIFEIFMQVTPFMFSLPITELCEFFVGTMSASINRTLHSYIHTLYSVTSGRNQLIPPCGNVRMKGKRESQVSALVGKKHESVFYLDPVTYQRFTEQKLSHLLCRLCNLLFVRDQLPAYKKILKDKAAVAGVPADDAFWDSRFTTSETEIDKGIAEMLKYIGTKIVFFHFRNNLLEPLYFPGVKTSPVKINEFLAQSVDPLLEGICSSTPESTSKDVIFWIYRMMIEAIHYVTMYAGNGRAFEPKDAAQILVDVRKTEDFFLARDEDGNPQGLPENIILKESSHFKKVCALLLSAPTEELLAQYNSLPESGDILNKRNILAVLMNRTDHDAKAHLKNQRLSPLYKNVKRGAVVISYLEGHRS</sequence>
<dbReference type="Gene3D" id="1.10.357.50">
    <property type="match status" value="1"/>
</dbReference>
<protein>
    <submittedName>
        <fullName evidence="4">Uncharacterized protein</fullName>
    </submittedName>
</protein>
<dbReference type="Proteomes" id="UP000241769">
    <property type="component" value="Unassembled WGS sequence"/>
</dbReference>
<dbReference type="PROSITE" id="PS51258">
    <property type="entry name" value="MHD1"/>
    <property type="match status" value="1"/>
</dbReference>
<evidence type="ECO:0000313" key="4">
    <source>
        <dbReference type="EMBL" id="PRP73416.1"/>
    </source>
</evidence>
<dbReference type="PANTHER" id="PTHR31280:SF2">
    <property type="entry name" value="PROTEIN UNC-13 HOMOLOG"/>
    <property type="match status" value="1"/>
</dbReference>
<dbReference type="InterPro" id="IPR008528">
    <property type="entry name" value="unc-13_homologue"/>
</dbReference>
<keyword evidence="5" id="KW-1185">Reference proteome</keyword>
<dbReference type="STRING" id="1890364.A0A2P6MP23"/>